<dbReference type="EMBL" id="JASJQH010008857">
    <property type="protein sequence ID" value="KAK9686288.1"/>
    <property type="molecule type" value="Genomic_DNA"/>
</dbReference>
<dbReference type="Proteomes" id="UP001479436">
    <property type="component" value="Unassembled WGS sequence"/>
</dbReference>
<comment type="caution">
    <text evidence="2">The sequence shown here is derived from an EMBL/GenBank/DDBJ whole genome shotgun (WGS) entry which is preliminary data.</text>
</comment>
<dbReference type="InterPro" id="IPR026156">
    <property type="entry name" value="FNIP_fam"/>
</dbReference>
<dbReference type="Pfam" id="PF14638">
    <property type="entry name" value="FNIP_C"/>
    <property type="match status" value="1"/>
</dbReference>
<evidence type="ECO:0000259" key="1">
    <source>
        <dbReference type="PROSITE" id="PS51836"/>
    </source>
</evidence>
<sequence>MIGSQVIAQIPDIEASGSVEEECEELRPDRLFAKSFGRSMMVGYCSKYMPDFVLMGLPRFDFLDELENDLKDSVQYHVDGPVSQSSCIVADTNTWQCNLVDYTSKPPLLDSSFEENFVQKKGVTIQRILPSDFVRQTLTQIQSLARLGIPAKSCAGYFEDMLQELFLKSCVVAEFLESQEMDRAIDHKALGAIVSLKESDMPLLLSIAKTHSLKFTRDLNRRI</sequence>
<organism evidence="2 3">
    <name type="scientific">Basidiobolus ranarum</name>
    <dbReference type="NCBI Taxonomy" id="34480"/>
    <lineage>
        <taxon>Eukaryota</taxon>
        <taxon>Fungi</taxon>
        <taxon>Fungi incertae sedis</taxon>
        <taxon>Zoopagomycota</taxon>
        <taxon>Entomophthoromycotina</taxon>
        <taxon>Basidiobolomycetes</taxon>
        <taxon>Basidiobolales</taxon>
        <taxon>Basidiobolaceae</taxon>
        <taxon>Basidiobolus</taxon>
    </lineage>
</organism>
<name>A0ABR2VNF5_9FUNG</name>
<dbReference type="PROSITE" id="PS51836">
    <property type="entry name" value="DENN_FNIP12"/>
    <property type="match status" value="1"/>
</dbReference>
<dbReference type="InterPro" id="IPR037545">
    <property type="entry name" value="DENN_FNIP1/2"/>
</dbReference>
<accession>A0ABR2VNF5</accession>
<proteinExistence type="predicted"/>
<evidence type="ECO:0000313" key="3">
    <source>
        <dbReference type="Proteomes" id="UP001479436"/>
    </source>
</evidence>
<evidence type="ECO:0000313" key="2">
    <source>
        <dbReference type="EMBL" id="KAK9686288.1"/>
    </source>
</evidence>
<dbReference type="InterPro" id="IPR028086">
    <property type="entry name" value="FNIP_C_dom"/>
</dbReference>
<reference evidence="2 3" key="1">
    <citation type="submission" date="2023-04" db="EMBL/GenBank/DDBJ databases">
        <title>Genome of Basidiobolus ranarum AG-B5.</title>
        <authorList>
            <person name="Stajich J.E."/>
            <person name="Carter-House D."/>
            <person name="Gryganskyi A."/>
        </authorList>
    </citation>
    <scope>NUCLEOTIDE SEQUENCE [LARGE SCALE GENOMIC DNA]</scope>
    <source>
        <strain evidence="2 3">AG-B5</strain>
    </source>
</reference>
<dbReference type="PANTHER" id="PTHR21634">
    <property type="entry name" value="RE13835P"/>
    <property type="match status" value="1"/>
</dbReference>
<feature type="domain" description="UDENN FNIP1/2-type" evidence="1">
    <location>
        <begin position="1"/>
        <end position="211"/>
    </location>
</feature>
<keyword evidence="3" id="KW-1185">Reference proteome</keyword>
<dbReference type="PANTHER" id="PTHR21634:SF9">
    <property type="entry name" value="RE13835P"/>
    <property type="match status" value="1"/>
</dbReference>
<gene>
    <name evidence="2" type="primary">FNIP1</name>
    <name evidence="2" type="ORF">K7432_015210</name>
</gene>
<dbReference type="PRINTS" id="PR02073">
    <property type="entry name" value="FOLLICULNIP1"/>
</dbReference>
<protein>
    <submittedName>
        <fullName evidence="2">Folliculin-interacting protein 1</fullName>
    </submittedName>
</protein>